<name>A0A8G0L602_9HYPO</name>
<proteinExistence type="predicted"/>
<evidence type="ECO:0000256" key="1">
    <source>
        <dbReference type="SAM" id="MobiDB-lite"/>
    </source>
</evidence>
<keyword evidence="3" id="KW-1185">Reference proteome</keyword>
<gene>
    <name evidence="2" type="ORF">H0G86_001313</name>
</gene>
<sequence length="102" mass="11479">MRKVSRWTSSDESMPGYRTEIIPNLATARGPKDENSTAQKQLSRLLPGWGTSAGPDEMSQPRTNQPTNQHGHVQCYARENRAAREPAPWAWRPGYKNTIEAT</sequence>
<reference evidence="2 3" key="1">
    <citation type="journal article" date="2021" name="BMC Genomics">
        <title>Telomere-to-telomere genome assembly of asparaginase-producing Trichoderma simmonsii.</title>
        <authorList>
            <person name="Chung D."/>
            <person name="Kwon Y.M."/>
            <person name="Yang Y."/>
        </authorList>
    </citation>
    <scope>NUCLEOTIDE SEQUENCE [LARGE SCALE GENOMIC DNA]</scope>
    <source>
        <strain evidence="2 3">GH-Sj1</strain>
    </source>
</reference>
<dbReference type="EMBL" id="CP075864">
    <property type="protein sequence ID" value="QYS93949.1"/>
    <property type="molecule type" value="Genomic_DNA"/>
</dbReference>
<accession>A0A8G0L602</accession>
<evidence type="ECO:0000313" key="3">
    <source>
        <dbReference type="Proteomes" id="UP000826661"/>
    </source>
</evidence>
<feature type="region of interest" description="Disordered" evidence="1">
    <location>
        <begin position="25"/>
        <end position="102"/>
    </location>
</feature>
<feature type="compositionally biased region" description="Polar residues" evidence="1">
    <location>
        <begin position="60"/>
        <end position="71"/>
    </location>
</feature>
<dbReference type="Proteomes" id="UP000826661">
    <property type="component" value="Chromosome I"/>
</dbReference>
<protein>
    <submittedName>
        <fullName evidence="2">Uncharacterized protein</fullName>
    </submittedName>
</protein>
<evidence type="ECO:0000313" key="2">
    <source>
        <dbReference type="EMBL" id="QYS93949.1"/>
    </source>
</evidence>
<organism evidence="2 3">
    <name type="scientific">Trichoderma simmonsii</name>
    <dbReference type="NCBI Taxonomy" id="1491479"/>
    <lineage>
        <taxon>Eukaryota</taxon>
        <taxon>Fungi</taxon>
        <taxon>Dikarya</taxon>
        <taxon>Ascomycota</taxon>
        <taxon>Pezizomycotina</taxon>
        <taxon>Sordariomycetes</taxon>
        <taxon>Hypocreomycetidae</taxon>
        <taxon>Hypocreales</taxon>
        <taxon>Hypocreaceae</taxon>
        <taxon>Trichoderma</taxon>
    </lineage>
</organism>
<dbReference type="AlphaFoldDB" id="A0A8G0L602"/>